<protein>
    <submittedName>
        <fullName evidence="1">Chaperone protein HtpG</fullName>
    </submittedName>
</protein>
<dbReference type="AlphaFoldDB" id="A6FY38"/>
<dbReference type="Gene3D" id="3.30.565.10">
    <property type="entry name" value="Histidine kinase-like ATPase, C-terminal domain"/>
    <property type="match status" value="1"/>
</dbReference>
<dbReference type="EMBL" id="ABCS01000003">
    <property type="protein sequence ID" value="EDM81417.1"/>
    <property type="molecule type" value="Genomic_DNA"/>
</dbReference>
<comment type="caution">
    <text evidence="1">The sequence shown here is derived from an EMBL/GenBank/DDBJ whole genome shotgun (WGS) entry which is preliminary data.</text>
</comment>
<dbReference type="Pfam" id="PF13589">
    <property type="entry name" value="HATPase_c_3"/>
    <property type="match status" value="1"/>
</dbReference>
<dbReference type="InterPro" id="IPR036890">
    <property type="entry name" value="HATPase_C_sf"/>
</dbReference>
<gene>
    <name evidence="1" type="ORF">PPSIR1_39540</name>
</gene>
<keyword evidence="2" id="KW-1185">Reference proteome</keyword>
<accession>A6FY38</accession>
<dbReference type="eggNOG" id="COG0326">
    <property type="taxonomic scope" value="Bacteria"/>
</dbReference>
<reference evidence="1 2" key="1">
    <citation type="submission" date="2007-06" db="EMBL/GenBank/DDBJ databases">
        <authorList>
            <person name="Shimkets L."/>
            <person name="Ferriera S."/>
            <person name="Johnson J."/>
            <person name="Kravitz S."/>
            <person name="Beeson K."/>
            <person name="Sutton G."/>
            <person name="Rogers Y.-H."/>
            <person name="Friedman R."/>
            <person name="Frazier M."/>
            <person name="Venter J.C."/>
        </authorList>
    </citation>
    <scope>NUCLEOTIDE SEQUENCE [LARGE SCALE GENOMIC DNA]</scope>
    <source>
        <strain evidence="1 2">SIR-1</strain>
    </source>
</reference>
<name>A6FY38_9BACT</name>
<sequence>MAKRDKDKAGGEAINVGQALDNLVHQFSDPWSFLRELIQNAIDAGSSEIDVHIEHQPPDDPSGDDPGLMVIEIVDTGEGMDRDIIDTRLTRLFSSAKDGDYTKIGRFGIGFVSVFAIEPDVVCVDTGRAGEYWRVLFKGDRSFERISLDMPVEGTTIRIYKHADADAVEDARRRAGRVLEYWCKHAKVEIRLDGRQISRPMALGDRAKGARARCVIRHEEEGTRVLLGLSPKTQALRGYYHGGLTLHEERESEDSELDAALAHLTFKIDSRFLEHTLTRDNVIRDENYAKAMGIVLDLARGPLLVALFDAIEAHTRAQDEARSSGGLVPPRDAELDAHLRRALYRVAKGDLELPKGLGARPILPTLDGPPCSLDEVRKVHRGRRTKVWVGAEASPVTRALRERGDLVLRAEPDTALRFALERHLDEALPTTQELCTALELDPQSPAAQVERPRWQALRAALTHLLGVQGLRVSALHLGHLDYPGSPVAERVAITQGSFGELTPTAEVGELGSGWLTSKRCVVLNADHGTVAHLLELAGAEPELAAYLLLKLFYLHGAEGEGLDSTLDSTLATAAAEARWQRSTP</sequence>
<dbReference type="RefSeq" id="WP_006969387.1">
    <property type="nucleotide sequence ID" value="NZ_ABCS01000003.1"/>
</dbReference>
<evidence type="ECO:0000313" key="2">
    <source>
        <dbReference type="Proteomes" id="UP000005801"/>
    </source>
</evidence>
<dbReference type="Proteomes" id="UP000005801">
    <property type="component" value="Unassembled WGS sequence"/>
</dbReference>
<proteinExistence type="predicted"/>
<dbReference type="SUPFAM" id="SSF55874">
    <property type="entry name" value="ATPase domain of HSP90 chaperone/DNA topoisomerase II/histidine kinase"/>
    <property type="match status" value="1"/>
</dbReference>
<evidence type="ECO:0000313" key="1">
    <source>
        <dbReference type="EMBL" id="EDM81417.1"/>
    </source>
</evidence>
<dbReference type="STRING" id="391625.PPSIR1_39540"/>
<organism evidence="1 2">
    <name type="scientific">Plesiocystis pacifica SIR-1</name>
    <dbReference type="NCBI Taxonomy" id="391625"/>
    <lineage>
        <taxon>Bacteria</taxon>
        <taxon>Pseudomonadati</taxon>
        <taxon>Myxococcota</taxon>
        <taxon>Polyangia</taxon>
        <taxon>Nannocystales</taxon>
        <taxon>Nannocystaceae</taxon>
        <taxon>Plesiocystis</taxon>
    </lineage>
</organism>
<dbReference type="NCBIfam" id="NF047352">
    <property type="entry name" value="P_loop_sacsin"/>
    <property type="match status" value="1"/>
</dbReference>